<dbReference type="Proteomes" id="UP000609346">
    <property type="component" value="Unassembled WGS sequence"/>
</dbReference>
<sequence>MKEWYERSFGDDYMVVYRHRNWERAIEEVRLMMRWLELPQGSSLLDVGCGMGRHAVALAEMGYRVSGVDLSEPLLEEAREHDVNGHVRWEHGDMRTLPYPDSSFDATLNLFTSFGYFSEQDNRRVLHEQRRVLRSGGSFVIDFLNADEVSRKLAPLSEHVDEQTGWMIREQRRIENGSVCKTITIVTNSGEERHYEECVKLYGLDWFEEALADVGMRITRIAGSYNGANYNGSESKRLIISGRAD</sequence>
<feature type="domain" description="Methyltransferase" evidence="1">
    <location>
        <begin position="45"/>
        <end position="137"/>
    </location>
</feature>
<dbReference type="InterPro" id="IPR041698">
    <property type="entry name" value="Methyltransf_25"/>
</dbReference>
<dbReference type="Pfam" id="PF13649">
    <property type="entry name" value="Methyltransf_25"/>
    <property type="match status" value="1"/>
</dbReference>
<dbReference type="CDD" id="cd02440">
    <property type="entry name" value="AdoMet_MTases"/>
    <property type="match status" value="1"/>
</dbReference>
<dbReference type="GO" id="GO:0032259">
    <property type="term" value="P:methylation"/>
    <property type="evidence" value="ECO:0007669"/>
    <property type="project" value="UniProtKB-KW"/>
</dbReference>
<keyword evidence="2" id="KW-0808">Transferase</keyword>
<dbReference type="EMBL" id="JACXZA010000001">
    <property type="protein sequence ID" value="MBD3917709.1"/>
    <property type="molecule type" value="Genomic_DNA"/>
</dbReference>
<keyword evidence="2" id="KW-0489">Methyltransferase</keyword>
<comment type="caution">
    <text evidence="2">The sequence shown here is derived from an EMBL/GenBank/DDBJ whole genome shotgun (WGS) entry which is preliminary data.</text>
</comment>
<gene>
    <name evidence="2" type="ORF">H8B09_03010</name>
</gene>
<dbReference type="GO" id="GO:0008168">
    <property type="term" value="F:methyltransferase activity"/>
    <property type="evidence" value="ECO:0007669"/>
    <property type="project" value="UniProtKB-KW"/>
</dbReference>
<evidence type="ECO:0000313" key="2">
    <source>
        <dbReference type="EMBL" id="MBD3917709.1"/>
    </source>
</evidence>
<dbReference type="SUPFAM" id="SSF53335">
    <property type="entry name" value="S-adenosyl-L-methionine-dependent methyltransferases"/>
    <property type="match status" value="1"/>
</dbReference>
<dbReference type="Gene3D" id="3.40.50.150">
    <property type="entry name" value="Vaccinia Virus protein VP39"/>
    <property type="match status" value="1"/>
</dbReference>
<dbReference type="InterPro" id="IPR029063">
    <property type="entry name" value="SAM-dependent_MTases_sf"/>
</dbReference>
<evidence type="ECO:0000313" key="3">
    <source>
        <dbReference type="Proteomes" id="UP000609346"/>
    </source>
</evidence>
<name>A0ABR8MNX2_9BACL</name>
<accession>A0ABR8MNX2</accession>
<keyword evidence="3" id="KW-1185">Reference proteome</keyword>
<dbReference type="PANTHER" id="PTHR43591">
    <property type="entry name" value="METHYLTRANSFERASE"/>
    <property type="match status" value="1"/>
</dbReference>
<proteinExistence type="predicted"/>
<organism evidence="2 3">
    <name type="scientific">Paenibacillus terricola</name>
    <dbReference type="NCBI Taxonomy" id="2763503"/>
    <lineage>
        <taxon>Bacteria</taxon>
        <taxon>Bacillati</taxon>
        <taxon>Bacillota</taxon>
        <taxon>Bacilli</taxon>
        <taxon>Bacillales</taxon>
        <taxon>Paenibacillaceae</taxon>
        <taxon>Paenibacillus</taxon>
    </lineage>
</organism>
<dbReference type="RefSeq" id="WP_191201982.1">
    <property type="nucleotide sequence ID" value="NZ_JACXZA010000001.1"/>
</dbReference>
<protein>
    <submittedName>
        <fullName evidence="2">Class I SAM-dependent methyltransferase</fullName>
    </submittedName>
</protein>
<evidence type="ECO:0000259" key="1">
    <source>
        <dbReference type="Pfam" id="PF13649"/>
    </source>
</evidence>
<dbReference type="Gene3D" id="2.20.25.110">
    <property type="entry name" value="S-adenosyl-L-methionine-dependent methyltransferases"/>
    <property type="match status" value="1"/>
</dbReference>
<reference evidence="2 3" key="1">
    <citation type="submission" date="2020-09" db="EMBL/GenBank/DDBJ databases">
        <title>Paenibacillus sp. strain PR3 16S rRNA gene Genome sequencing and assembly.</title>
        <authorList>
            <person name="Kim J."/>
        </authorList>
    </citation>
    <scope>NUCLEOTIDE SEQUENCE [LARGE SCALE GENOMIC DNA]</scope>
    <source>
        <strain evidence="2 3">PR3</strain>
    </source>
</reference>